<evidence type="ECO:0000256" key="1">
    <source>
        <dbReference type="ARBA" id="ARBA00023125"/>
    </source>
</evidence>
<dbReference type="EMBL" id="JBHSHP010000018">
    <property type="protein sequence ID" value="MFC4754564.1"/>
    <property type="molecule type" value="Genomic_DNA"/>
</dbReference>
<comment type="cofactor">
    <cofactor evidence="2">
        <name>[2Fe-2S] cluster</name>
        <dbReference type="ChEBI" id="CHEBI:190135"/>
    </cofactor>
</comment>
<dbReference type="Pfam" id="PF02082">
    <property type="entry name" value="Rrf2"/>
    <property type="match status" value="1"/>
</dbReference>
<organism evidence="3 4">
    <name type="scientific">Dietzia aurantiaca</name>
    <dbReference type="NCBI Taxonomy" id="983873"/>
    <lineage>
        <taxon>Bacteria</taxon>
        <taxon>Bacillati</taxon>
        <taxon>Actinomycetota</taxon>
        <taxon>Actinomycetes</taxon>
        <taxon>Mycobacteriales</taxon>
        <taxon>Dietziaceae</taxon>
        <taxon>Dietzia</taxon>
    </lineage>
</organism>
<comment type="caution">
    <text evidence="3">The sequence shown here is derived from an EMBL/GenBank/DDBJ whole genome shotgun (WGS) entry which is preliminary data.</text>
</comment>
<dbReference type="PROSITE" id="PS51197">
    <property type="entry name" value="HTH_RRF2_2"/>
    <property type="match status" value="1"/>
</dbReference>
<dbReference type="SUPFAM" id="SSF46785">
    <property type="entry name" value="Winged helix' DNA-binding domain"/>
    <property type="match status" value="1"/>
</dbReference>
<dbReference type="InterPro" id="IPR036390">
    <property type="entry name" value="WH_DNA-bd_sf"/>
</dbReference>
<keyword evidence="1" id="KW-0238">DNA-binding</keyword>
<name>A0ABV9PQ54_9ACTN</name>
<dbReference type="PANTHER" id="PTHR33221:SF4">
    <property type="entry name" value="HTH-TYPE TRANSCRIPTIONAL REPRESSOR NSRR"/>
    <property type="match status" value="1"/>
</dbReference>
<evidence type="ECO:0000313" key="3">
    <source>
        <dbReference type="EMBL" id="MFC4754564.1"/>
    </source>
</evidence>
<dbReference type="InterPro" id="IPR000944">
    <property type="entry name" value="Tscrpt_reg_Rrf2"/>
</dbReference>
<dbReference type="Gene3D" id="1.10.10.10">
    <property type="entry name" value="Winged helix-like DNA-binding domain superfamily/Winged helix DNA-binding domain"/>
    <property type="match status" value="1"/>
</dbReference>
<accession>A0ABV9PQ54</accession>
<proteinExistence type="predicted"/>
<dbReference type="RefSeq" id="WP_344992705.1">
    <property type="nucleotide sequence ID" value="NZ_BAABCD010000019.1"/>
</dbReference>
<keyword evidence="4" id="KW-1185">Reference proteome</keyword>
<gene>
    <name evidence="3" type="ORF">ACFO7U_07210</name>
</gene>
<reference evidence="4" key="1">
    <citation type="journal article" date="2019" name="Int. J. Syst. Evol. Microbiol.">
        <title>The Global Catalogue of Microorganisms (GCM) 10K type strain sequencing project: providing services to taxonomists for standard genome sequencing and annotation.</title>
        <authorList>
            <consortium name="The Broad Institute Genomics Platform"/>
            <consortium name="The Broad Institute Genome Sequencing Center for Infectious Disease"/>
            <person name="Wu L."/>
            <person name="Ma J."/>
        </authorList>
    </citation>
    <scope>NUCLEOTIDE SEQUENCE [LARGE SCALE GENOMIC DNA]</scope>
    <source>
        <strain evidence="4">JCM 11882</strain>
    </source>
</reference>
<evidence type="ECO:0000256" key="2">
    <source>
        <dbReference type="ARBA" id="ARBA00034078"/>
    </source>
</evidence>
<protein>
    <submittedName>
        <fullName evidence="3">RrF2 family transcriptional regulator</fullName>
    </submittedName>
</protein>
<sequence length="154" mass="16586">MNISRHSDLALRTLMLLAVGDRDGERMTAGAIAGSVNASPSHVAKIVSRLVDLEVIASRRGRGGGLRITDAGRNHSVGALLRTLEGPGEAVDCEGEQPCPLVRNCRLRRAFAEAREAFFATLDPLTVNDIVHSPTRQILLTLEPRFAPTVADRP</sequence>
<dbReference type="InterPro" id="IPR036388">
    <property type="entry name" value="WH-like_DNA-bd_sf"/>
</dbReference>
<dbReference type="Proteomes" id="UP001595836">
    <property type="component" value="Unassembled WGS sequence"/>
</dbReference>
<evidence type="ECO:0000313" key="4">
    <source>
        <dbReference type="Proteomes" id="UP001595836"/>
    </source>
</evidence>
<dbReference type="PANTHER" id="PTHR33221">
    <property type="entry name" value="WINGED HELIX-TURN-HELIX TRANSCRIPTIONAL REGULATOR, RRF2 FAMILY"/>
    <property type="match status" value="1"/>
</dbReference>